<dbReference type="Proteomes" id="UP000799429">
    <property type="component" value="Unassembled WGS sequence"/>
</dbReference>
<accession>A0A9P4SD13</accession>
<keyword evidence="1" id="KW-1133">Transmembrane helix</keyword>
<protein>
    <submittedName>
        <fullName evidence="2">Uncharacterized protein</fullName>
    </submittedName>
</protein>
<reference evidence="2" key="1">
    <citation type="journal article" date="2020" name="Stud. Mycol.">
        <title>101 Dothideomycetes genomes: a test case for predicting lifestyles and emergence of pathogens.</title>
        <authorList>
            <person name="Haridas S."/>
            <person name="Albert R."/>
            <person name="Binder M."/>
            <person name="Bloem J."/>
            <person name="Labutti K."/>
            <person name="Salamov A."/>
            <person name="Andreopoulos B."/>
            <person name="Baker S."/>
            <person name="Barry K."/>
            <person name="Bills G."/>
            <person name="Bluhm B."/>
            <person name="Cannon C."/>
            <person name="Castanera R."/>
            <person name="Culley D."/>
            <person name="Daum C."/>
            <person name="Ezra D."/>
            <person name="Gonzalez J."/>
            <person name="Henrissat B."/>
            <person name="Kuo A."/>
            <person name="Liang C."/>
            <person name="Lipzen A."/>
            <person name="Lutzoni F."/>
            <person name="Magnuson J."/>
            <person name="Mondo S."/>
            <person name="Nolan M."/>
            <person name="Ohm R."/>
            <person name="Pangilinan J."/>
            <person name="Park H.-J."/>
            <person name="Ramirez L."/>
            <person name="Alfaro M."/>
            <person name="Sun H."/>
            <person name="Tritt A."/>
            <person name="Yoshinaga Y."/>
            <person name="Zwiers L.-H."/>
            <person name="Turgeon B."/>
            <person name="Goodwin S."/>
            <person name="Spatafora J."/>
            <person name="Crous P."/>
            <person name="Grigoriev I."/>
        </authorList>
    </citation>
    <scope>NUCLEOTIDE SEQUENCE</scope>
    <source>
        <strain evidence="2">CBS 101060</strain>
    </source>
</reference>
<evidence type="ECO:0000313" key="2">
    <source>
        <dbReference type="EMBL" id="KAF2840428.1"/>
    </source>
</evidence>
<name>A0A9P4SD13_9PEZI</name>
<keyword evidence="1" id="KW-0472">Membrane</keyword>
<evidence type="ECO:0000256" key="1">
    <source>
        <dbReference type="SAM" id="Phobius"/>
    </source>
</evidence>
<gene>
    <name evidence="2" type="ORF">M501DRAFT_1015481</name>
</gene>
<keyword evidence="3" id="KW-1185">Reference proteome</keyword>
<organism evidence="2 3">
    <name type="scientific">Patellaria atrata CBS 101060</name>
    <dbReference type="NCBI Taxonomy" id="1346257"/>
    <lineage>
        <taxon>Eukaryota</taxon>
        <taxon>Fungi</taxon>
        <taxon>Dikarya</taxon>
        <taxon>Ascomycota</taxon>
        <taxon>Pezizomycotina</taxon>
        <taxon>Dothideomycetes</taxon>
        <taxon>Dothideomycetes incertae sedis</taxon>
        <taxon>Patellariales</taxon>
        <taxon>Patellariaceae</taxon>
        <taxon>Patellaria</taxon>
    </lineage>
</organism>
<dbReference type="OrthoDB" id="2561686at2759"/>
<evidence type="ECO:0000313" key="3">
    <source>
        <dbReference type="Proteomes" id="UP000799429"/>
    </source>
</evidence>
<sequence>MTSIINGLQNLVASVFEIFGGIINTVLSTLQSFLAVFTTLAKDVLQLFQGLINFMLQNIVIIGVLAAAFVGFTVLTQRQNKPIAHKKGL</sequence>
<keyword evidence="1" id="KW-0812">Transmembrane</keyword>
<feature type="transmembrane region" description="Helical" evidence="1">
    <location>
        <begin position="54"/>
        <end position="76"/>
    </location>
</feature>
<dbReference type="EMBL" id="MU006093">
    <property type="protein sequence ID" value="KAF2840428.1"/>
    <property type="molecule type" value="Genomic_DNA"/>
</dbReference>
<feature type="transmembrane region" description="Helical" evidence="1">
    <location>
        <begin position="12"/>
        <end position="34"/>
    </location>
</feature>
<comment type="caution">
    <text evidence="2">The sequence shown here is derived from an EMBL/GenBank/DDBJ whole genome shotgun (WGS) entry which is preliminary data.</text>
</comment>
<proteinExistence type="predicted"/>
<dbReference type="AlphaFoldDB" id="A0A9P4SD13"/>